<name>Q08L10_BORPT</name>
<gene>
    <name evidence="1" type="primary">kleA</name>
</gene>
<accession>Q08L10</accession>
<reference evidence="1" key="1">
    <citation type="journal article" date="2006" name="Microbiology (Mosc.)">
        <title>Plasmid pBP136 from Bordetella pertussis represents an ancestral form of IncP-1 plasmids without accessory mobile elements.</title>
        <authorList>
            <person name="Kamachi K."/>
            <person name="Sota M."/>
            <person name="Tamai Y."/>
            <person name="Nagata N."/>
            <person name="Konda T."/>
            <person name="Inoue T."/>
            <person name="Top E.M."/>
            <person name="Arakawa Y."/>
        </authorList>
    </citation>
    <scope>NUCLEOTIDE SEQUENCE</scope>
    <source>
        <strain evidence="1">BP136</strain>
        <plasmid evidence="1">pBP136</plasmid>
    </source>
</reference>
<dbReference type="InterPro" id="IPR035338">
    <property type="entry name" value="KleA/KleC-like"/>
</dbReference>
<sequence length="84" mass="9594">MSKKIMPWIDLLPQSQQTGYPQRRDEIEGLMAEAAWLSRRAEELRAKAYFASLRLEGDAKARWTVEAVEDAKRSVMQSLAGARQ</sequence>
<dbReference type="RefSeq" id="WP_011666373.1">
    <property type="nucleotide sequence ID" value="NC_008459.1"/>
</dbReference>
<dbReference type="AlphaFoldDB" id="Q08L10"/>
<evidence type="ECO:0000313" key="1">
    <source>
        <dbReference type="EMBL" id="BAF33448.1"/>
    </source>
</evidence>
<protein>
    <submittedName>
        <fullName evidence="1">KleA</fullName>
    </submittedName>
</protein>
<keyword evidence="1" id="KW-0614">Plasmid</keyword>
<dbReference type="EMBL" id="AB237782">
    <property type="protein sequence ID" value="BAF33448.1"/>
    <property type="molecule type" value="Genomic_DNA"/>
</dbReference>
<proteinExistence type="predicted"/>
<dbReference type="Pfam" id="PF17383">
    <property type="entry name" value="kleA_kleC"/>
    <property type="match status" value="1"/>
</dbReference>
<geneLocation type="plasmid" evidence="1">
    <name>pBP136</name>
</geneLocation>
<organism evidence="1">
    <name type="scientific">Bordetella pertussis</name>
    <dbReference type="NCBI Taxonomy" id="520"/>
    <lineage>
        <taxon>Bacteria</taxon>
        <taxon>Pseudomonadati</taxon>
        <taxon>Pseudomonadota</taxon>
        <taxon>Betaproteobacteria</taxon>
        <taxon>Burkholderiales</taxon>
        <taxon>Alcaligenaceae</taxon>
        <taxon>Bordetella</taxon>
    </lineage>
</organism>